<protein>
    <submittedName>
        <fullName evidence="1">Uncharacterized protein</fullName>
    </submittedName>
</protein>
<dbReference type="AlphaFoldDB" id="A0A8K0QVN6"/>
<comment type="caution">
    <text evidence="1">The sequence shown here is derived from an EMBL/GenBank/DDBJ whole genome shotgun (WGS) entry which is preliminary data.</text>
</comment>
<feature type="non-terminal residue" evidence="1">
    <location>
        <position position="95"/>
    </location>
</feature>
<dbReference type="EMBL" id="JAGMVJ010000026">
    <property type="protein sequence ID" value="KAH7070838.1"/>
    <property type="molecule type" value="Genomic_DNA"/>
</dbReference>
<dbReference type="OrthoDB" id="3782720at2759"/>
<keyword evidence="2" id="KW-1185">Reference proteome</keyword>
<evidence type="ECO:0000313" key="2">
    <source>
        <dbReference type="Proteomes" id="UP000813461"/>
    </source>
</evidence>
<evidence type="ECO:0000313" key="1">
    <source>
        <dbReference type="EMBL" id="KAH7070838.1"/>
    </source>
</evidence>
<proteinExistence type="predicted"/>
<dbReference type="Proteomes" id="UP000813461">
    <property type="component" value="Unassembled WGS sequence"/>
</dbReference>
<accession>A0A8K0QVN6</accession>
<sequence length="95" mass="10839">MTIANDNLPRYQTGCECSMPHALSSAAQHMVVPFWFWKTSLPTSTDELAQYCPCSIAQAYNRLVRGLNSLPPAVWKYYDEAPLYLRLWACPQARL</sequence>
<name>A0A8K0QVN6_9PLEO</name>
<gene>
    <name evidence="1" type="ORF">FB567DRAFT_407226</name>
</gene>
<organism evidence="1 2">
    <name type="scientific">Paraphoma chrysanthemicola</name>
    <dbReference type="NCBI Taxonomy" id="798071"/>
    <lineage>
        <taxon>Eukaryota</taxon>
        <taxon>Fungi</taxon>
        <taxon>Dikarya</taxon>
        <taxon>Ascomycota</taxon>
        <taxon>Pezizomycotina</taxon>
        <taxon>Dothideomycetes</taxon>
        <taxon>Pleosporomycetidae</taxon>
        <taxon>Pleosporales</taxon>
        <taxon>Pleosporineae</taxon>
        <taxon>Phaeosphaeriaceae</taxon>
        <taxon>Paraphoma</taxon>
    </lineage>
</organism>
<reference evidence="1" key="1">
    <citation type="journal article" date="2021" name="Nat. Commun.">
        <title>Genetic determinants of endophytism in the Arabidopsis root mycobiome.</title>
        <authorList>
            <person name="Mesny F."/>
            <person name="Miyauchi S."/>
            <person name="Thiergart T."/>
            <person name="Pickel B."/>
            <person name="Atanasova L."/>
            <person name="Karlsson M."/>
            <person name="Huettel B."/>
            <person name="Barry K.W."/>
            <person name="Haridas S."/>
            <person name="Chen C."/>
            <person name="Bauer D."/>
            <person name="Andreopoulos W."/>
            <person name="Pangilinan J."/>
            <person name="LaButti K."/>
            <person name="Riley R."/>
            <person name="Lipzen A."/>
            <person name="Clum A."/>
            <person name="Drula E."/>
            <person name="Henrissat B."/>
            <person name="Kohler A."/>
            <person name="Grigoriev I.V."/>
            <person name="Martin F.M."/>
            <person name="Hacquard S."/>
        </authorList>
    </citation>
    <scope>NUCLEOTIDE SEQUENCE</scope>
    <source>
        <strain evidence="1">MPI-SDFR-AT-0120</strain>
    </source>
</reference>